<keyword evidence="2" id="KW-1185">Reference proteome</keyword>
<sequence length="580" mass="65480">MHAIIKAESETIAHMMEKQPATFTFINLSEPKQGKDEDLRKLIRSNAMRSYRWKQKQKQKAVKFQMRKGPITAPLREKDRPRLLPDASEQLELSQLSQLQNSRSDWPEDSDMSLLEAQQLSLPESESIAERDDQNHDYLLFTHCGEPFIARPKLALSSRKLFGDGLNDPFNAYPIGGCPRYNSYVLNHFVSVITKNCLPIEPGNGQNPLTKVWVPYAMTDPVLFLATLNFAAVHLDLLRGTQNNHKTLIHKGETIRRINARLQSSTEMASNTTIGAVAMLAAMESVNGNCKDLRIHMDALAEMVKMRGGLQGLGWSGVLHMFISWQDLISSAMMASPPHFPRTPCGLVINGDLPYSNLAQVSAYTDNTTELCAEMPNIFQNMRYLADSLGTWGSSISMKDLMSFSKQRSTLEHRLLSMKIRKPKAEMRNLDYLLEACRLAALIFVKCILHNFKPVCGILRNLKEQLINLAAEAEESIIEDRGSLRRGTMTWILFMGGILSLNSTEEDFFAERIAKSTEAWHREGTKSWADMEMWLKDIAWIDSLRTPECVSLWNRAQTLSGKDPGAVDPCTVPVHRCFSC</sequence>
<evidence type="ECO:0000313" key="1">
    <source>
        <dbReference type="EMBL" id="KAL2050693.1"/>
    </source>
</evidence>
<dbReference type="PANTHER" id="PTHR37540:SF5">
    <property type="entry name" value="TRANSCRIPTION FACTOR DOMAIN-CONTAINING PROTEIN"/>
    <property type="match status" value="1"/>
</dbReference>
<proteinExistence type="predicted"/>
<gene>
    <name evidence="1" type="ORF">ABVK25_009080</name>
</gene>
<dbReference type="Pfam" id="PF11951">
    <property type="entry name" value="Fungal_trans_2"/>
    <property type="match status" value="1"/>
</dbReference>
<accession>A0ABR4B4G2</accession>
<dbReference type="InterPro" id="IPR021858">
    <property type="entry name" value="Fun_TF"/>
</dbReference>
<reference evidence="1 2" key="1">
    <citation type="submission" date="2024-09" db="EMBL/GenBank/DDBJ databases">
        <title>Rethinking Asexuality: The Enigmatic Case of Functional Sexual Genes in Lepraria (Stereocaulaceae).</title>
        <authorList>
            <person name="Doellman M."/>
            <person name="Sun Y."/>
            <person name="Barcenas-Pena A."/>
            <person name="Lumbsch H.T."/>
            <person name="Grewe F."/>
        </authorList>
    </citation>
    <scope>NUCLEOTIDE SEQUENCE [LARGE SCALE GENOMIC DNA]</scope>
    <source>
        <strain evidence="1 2">Grewe 0041</strain>
    </source>
</reference>
<evidence type="ECO:0000313" key="2">
    <source>
        <dbReference type="Proteomes" id="UP001590951"/>
    </source>
</evidence>
<dbReference type="Proteomes" id="UP001590951">
    <property type="component" value="Unassembled WGS sequence"/>
</dbReference>
<name>A0ABR4B4G2_9LECA</name>
<organism evidence="1 2">
    <name type="scientific">Lepraria finkii</name>
    <dbReference type="NCBI Taxonomy" id="1340010"/>
    <lineage>
        <taxon>Eukaryota</taxon>
        <taxon>Fungi</taxon>
        <taxon>Dikarya</taxon>
        <taxon>Ascomycota</taxon>
        <taxon>Pezizomycotina</taxon>
        <taxon>Lecanoromycetes</taxon>
        <taxon>OSLEUM clade</taxon>
        <taxon>Lecanoromycetidae</taxon>
        <taxon>Lecanorales</taxon>
        <taxon>Lecanorineae</taxon>
        <taxon>Stereocaulaceae</taxon>
        <taxon>Lepraria</taxon>
    </lineage>
</organism>
<protein>
    <submittedName>
        <fullName evidence="1">Uncharacterized protein</fullName>
    </submittedName>
</protein>
<dbReference type="EMBL" id="JBHFEH010000044">
    <property type="protein sequence ID" value="KAL2050693.1"/>
    <property type="molecule type" value="Genomic_DNA"/>
</dbReference>
<comment type="caution">
    <text evidence="1">The sequence shown here is derived from an EMBL/GenBank/DDBJ whole genome shotgun (WGS) entry which is preliminary data.</text>
</comment>
<dbReference type="PANTHER" id="PTHR37540">
    <property type="entry name" value="TRANSCRIPTION FACTOR (ACR-2), PUTATIVE-RELATED-RELATED"/>
    <property type="match status" value="1"/>
</dbReference>